<gene>
    <name evidence="3" type="ORF">KP803_07395</name>
</gene>
<reference evidence="3" key="1">
    <citation type="submission" date="2021-11" db="EMBL/GenBank/DDBJ databases">
        <title>Vibrio ZSDE26 sp. nov. and Vibrio ZSDZ34 sp. nov., isolated from coastal seawater in Qingdao.</title>
        <authorList>
            <person name="Zhang P."/>
        </authorList>
    </citation>
    <scope>NUCLEOTIDE SEQUENCE</scope>
    <source>
        <strain evidence="3">ZSDE26</strain>
    </source>
</reference>
<accession>A0A9X1XIN5</accession>
<dbReference type="InterPro" id="IPR021253">
    <property type="entry name" value="ZrgA-like"/>
</dbReference>
<evidence type="ECO:0000313" key="4">
    <source>
        <dbReference type="Proteomes" id="UP001139559"/>
    </source>
</evidence>
<organism evidence="3 4">
    <name type="scientific">Vibrio amylolyticus</name>
    <dbReference type="NCBI Taxonomy" id="2847292"/>
    <lineage>
        <taxon>Bacteria</taxon>
        <taxon>Pseudomonadati</taxon>
        <taxon>Pseudomonadota</taxon>
        <taxon>Gammaproteobacteria</taxon>
        <taxon>Vibrionales</taxon>
        <taxon>Vibrionaceae</taxon>
        <taxon>Vibrio</taxon>
    </lineage>
</organism>
<dbReference type="Proteomes" id="UP001139559">
    <property type="component" value="Unassembled WGS sequence"/>
</dbReference>
<dbReference type="EMBL" id="JAJHVV010000004">
    <property type="protein sequence ID" value="MCK6263096.1"/>
    <property type="molecule type" value="Genomic_DNA"/>
</dbReference>
<feature type="chain" id="PRO_5040735556" evidence="2">
    <location>
        <begin position="22"/>
        <end position="251"/>
    </location>
</feature>
<comment type="caution">
    <text evidence="3">The sequence shown here is derived from an EMBL/GenBank/DDBJ whole genome shotgun (WGS) entry which is preliminary data.</text>
</comment>
<keyword evidence="2" id="KW-0732">Signal</keyword>
<feature type="signal peptide" evidence="2">
    <location>
        <begin position="1"/>
        <end position="21"/>
    </location>
</feature>
<proteinExistence type="predicted"/>
<protein>
    <submittedName>
        <fullName evidence="3">DUF2796 domain-containing protein</fullName>
    </submittedName>
</protein>
<feature type="region of interest" description="Disordered" evidence="1">
    <location>
        <begin position="110"/>
        <end position="192"/>
    </location>
</feature>
<evidence type="ECO:0000256" key="2">
    <source>
        <dbReference type="SAM" id="SignalP"/>
    </source>
</evidence>
<dbReference type="AlphaFoldDB" id="A0A9X1XIN5"/>
<name>A0A9X1XIN5_9VIBR</name>
<dbReference type="RefSeq" id="WP_248008204.1">
    <property type="nucleotide sequence ID" value="NZ_JAJHVV010000004.1"/>
</dbReference>
<evidence type="ECO:0000313" key="3">
    <source>
        <dbReference type="EMBL" id="MCK6263096.1"/>
    </source>
</evidence>
<keyword evidence="4" id="KW-1185">Reference proteome</keyword>
<sequence>MQIKTTLAVSIALLMSTPILAESTFRQHDAHVHGHVEFNIAQDAHDLLIEVTAPGADVVGFEHAPQNAQQKEKLASAVNILNDVDNIFALNASAKCELEFKSVTHTLGGDDHKHHDHDKHDSHDDHKHHDHDKHDSHDDHKHHDHDKHDSHDDHKHHDHDKHEGHDDHKHHDHDKHDSHDDHKHHDHDHSGGHGEFTIEYHFHCDNIDKLQSISTEWFTQFETTESVSINLLTDKAQSATKLSPGSNTISF</sequence>
<dbReference type="Pfam" id="PF10986">
    <property type="entry name" value="ZrgA"/>
    <property type="match status" value="2"/>
</dbReference>
<evidence type="ECO:0000256" key="1">
    <source>
        <dbReference type="SAM" id="MobiDB-lite"/>
    </source>
</evidence>